<sequence length="118" mass="13469">MKRTFLFTSLLISLNSWSTPITIDAVKFSDLGGQRYRVDVSLVHADSGWDHYANRWWLEDDNGNVLGERVLAHPHVNEQPFTRSQTIHIPSTLESVVVKASENRDSDEIARKLILLPQ</sequence>
<protein>
    <submittedName>
        <fullName evidence="1">Uncharacterized protein</fullName>
    </submittedName>
</protein>
<organism evidence="1 2">
    <name type="scientific">Alginatibacterium sediminis</name>
    <dbReference type="NCBI Taxonomy" id="2164068"/>
    <lineage>
        <taxon>Bacteria</taxon>
        <taxon>Pseudomonadati</taxon>
        <taxon>Pseudomonadota</taxon>
        <taxon>Gammaproteobacteria</taxon>
        <taxon>Alteromonadales</taxon>
        <taxon>Alteromonadaceae</taxon>
        <taxon>Alginatibacterium</taxon>
    </lineage>
</organism>
<dbReference type="Proteomes" id="UP000286482">
    <property type="component" value="Unassembled WGS sequence"/>
</dbReference>
<proteinExistence type="predicted"/>
<dbReference type="AlphaFoldDB" id="A0A420E7D3"/>
<reference evidence="1 2" key="1">
    <citation type="submission" date="2018-09" db="EMBL/GenBank/DDBJ databases">
        <authorList>
            <person name="Wang Z."/>
        </authorList>
    </citation>
    <scope>NUCLEOTIDE SEQUENCE [LARGE SCALE GENOMIC DNA]</scope>
    <source>
        <strain evidence="1 2">ALS 81</strain>
    </source>
</reference>
<keyword evidence="2" id="KW-1185">Reference proteome</keyword>
<dbReference type="OrthoDB" id="573055at2"/>
<evidence type="ECO:0000313" key="2">
    <source>
        <dbReference type="Proteomes" id="UP000286482"/>
    </source>
</evidence>
<gene>
    <name evidence="1" type="ORF">DBZ36_17760</name>
</gene>
<evidence type="ECO:0000313" key="1">
    <source>
        <dbReference type="EMBL" id="RKF14497.1"/>
    </source>
</evidence>
<name>A0A420E7D3_9ALTE</name>
<comment type="caution">
    <text evidence="1">The sequence shown here is derived from an EMBL/GenBank/DDBJ whole genome shotgun (WGS) entry which is preliminary data.</text>
</comment>
<dbReference type="EMBL" id="RAQO01000009">
    <property type="protein sequence ID" value="RKF14497.1"/>
    <property type="molecule type" value="Genomic_DNA"/>
</dbReference>
<accession>A0A420E7D3</accession>
<dbReference type="RefSeq" id="WP_120356308.1">
    <property type="nucleotide sequence ID" value="NZ_RAQO01000009.1"/>
</dbReference>